<evidence type="ECO:0000313" key="1">
    <source>
        <dbReference type="EMBL" id="QBC42620.1"/>
    </source>
</evidence>
<reference evidence="1 2" key="1">
    <citation type="submission" date="2018-01" db="EMBL/GenBank/DDBJ databases">
        <title>Genome sequence of Iodobacter sp. strain PCH194 isolated from Indian Trans-Himalaya.</title>
        <authorList>
            <person name="Kumar V."/>
            <person name="Thakur V."/>
            <person name="Kumar S."/>
            <person name="Singh D."/>
        </authorList>
    </citation>
    <scope>NUCLEOTIDE SEQUENCE [LARGE SCALE GENOMIC DNA]</scope>
    <source>
        <strain evidence="1 2">PCH194</strain>
    </source>
</reference>
<dbReference type="Proteomes" id="UP000515917">
    <property type="component" value="Chromosome"/>
</dbReference>
<dbReference type="KEGG" id="ifl:C1H71_02980"/>
<organism evidence="1 2">
    <name type="scientific">Iodobacter fluviatilis</name>
    <dbReference type="NCBI Taxonomy" id="537"/>
    <lineage>
        <taxon>Bacteria</taxon>
        <taxon>Pseudomonadati</taxon>
        <taxon>Pseudomonadota</taxon>
        <taxon>Betaproteobacteria</taxon>
        <taxon>Neisseriales</taxon>
        <taxon>Chitinibacteraceae</taxon>
        <taxon>Iodobacter</taxon>
    </lineage>
</organism>
<dbReference type="AlphaFoldDB" id="A0A7G3G590"/>
<accession>A0A7G3G590</accession>
<evidence type="ECO:0000313" key="2">
    <source>
        <dbReference type="Proteomes" id="UP000515917"/>
    </source>
</evidence>
<protein>
    <submittedName>
        <fullName evidence="1">Uncharacterized protein</fullName>
    </submittedName>
</protein>
<dbReference type="EMBL" id="CP025781">
    <property type="protein sequence ID" value="QBC42620.1"/>
    <property type="molecule type" value="Genomic_DNA"/>
</dbReference>
<proteinExistence type="predicted"/>
<sequence length="106" mass="11873">MTLGMAALQSVGLVSSKDIEARGVSFYRKPIDINQIVKHYTMTEAAKVYALPMKTKGFGGGVNARTDLCWGKRALEAIVKWERPMILGNYQEAIVYFHHKIEDIAN</sequence>
<name>A0A7G3G590_9NEIS</name>
<keyword evidence="2" id="KW-1185">Reference proteome</keyword>
<gene>
    <name evidence="1" type="ORF">C1H71_02980</name>
</gene>